<name>A0ABU6J2V8_9BURK</name>
<dbReference type="EMBL" id="JAWIIV010000001">
    <property type="protein sequence ID" value="MEC4717554.1"/>
    <property type="molecule type" value="Genomic_DNA"/>
</dbReference>
<proteinExistence type="predicted"/>
<dbReference type="RefSeq" id="WP_326504311.1">
    <property type="nucleotide sequence ID" value="NZ_JAWIIV010000001.1"/>
</dbReference>
<comment type="caution">
    <text evidence="1">The sequence shown here is derived from an EMBL/GenBank/DDBJ whole genome shotgun (WGS) entry which is preliminary data.</text>
</comment>
<keyword evidence="2" id="KW-1185">Reference proteome</keyword>
<accession>A0ABU6J2V8</accession>
<evidence type="ECO:0000313" key="2">
    <source>
        <dbReference type="Proteomes" id="UP001352263"/>
    </source>
</evidence>
<protein>
    <submittedName>
        <fullName evidence="1">Uncharacterized protein</fullName>
    </submittedName>
</protein>
<organism evidence="1 2">
    <name type="scientific">Noviherbaspirillum album</name>
    <dbReference type="NCBI Taxonomy" id="3080276"/>
    <lineage>
        <taxon>Bacteria</taxon>
        <taxon>Pseudomonadati</taxon>
        <taxon>Pseudomonadota</taxon>
        <taxon>Betaproteobacteria</taxon>
        <taxon>Burkholderiales</taxon>
        <taxon>Oxalobacteraceae</taxon>
        <taxon>Noviherbaspirillum</taxon>
    </lineage>
</organism>
<sequence length="131" mass="14880">MTATIPDALAVLGEAYPAPEFEYDAVLTLADAIDHFEQPYDLIACSVHFNDGQFYDFLRLAKAHPVARDTPFLVHFTGMESKRHFISQSVEIASRALGASEIIPIYQWRSELGNEAAFMKYREVIRKWVGR</sequence>
<gene>
    <name evidence="1" type="ORF">RY831_00155</name>
</gene>
<reference evidence="1 2" key="1">
    <citation type="submission" date="2023-10" db="EMBL/GenBank/DDBJ databases">
        <title>Noviherbaspirillum sp. CPCC 100848 genome assembly.</title>
        <authorList>
            <person name="Li X.Y."/>
            <person name="Fang X.M."/>
        </authorList>
    </citation>
    <scope>NUCLEOTIDE SEQUENCE [LARGE SCALE GENOMIC DNA]</scope>
    <source>
        <strain evidence="1 2">CPCC 100848</strain>
    </source>
</reference>
<evidence type="ECO:0000313" key="1">
    <source>
        <dbReference type="EMBL" id="MEC4717554.1"/>
    </source>
</evidence>
<dbReference type="Proteomes" id="UP001352263">
    <property type="component" value="Unassembled WGS sequence"/>
</dbReference>